<comment type="caution">
    <text evidence="2">The sequence shown here is derived from an EMBL/GenBank/DDBJ whole genome shotgun (WGS) entry which is preliminary data.</text>
</comment>
<gene>
    <name evidence="2" type="ORF">HX822_11785</name>
</gene>
<dbReference type="RefSeq" id="WP_177045351.1">
    <property type="nucleotide sequence ID" value="NZ_JACARE010000025.1"/>
</dbReference>
<dbReference type="EMBL" id="JACARG010000020">
    <property type="protein sequence ID" value="NWE13618.1"/>
    <property type="molecule type" value="Genomic_DNA"/>
</dbReference>
<reference evidence="2 3" key="1">
    <citation type="submission" date="2020-04" db="EMBL/GenBank/DDBJ databases">
        <title>Molecular characterization of pseudomonads from Agaricus bisporus reveal novel blotch 2 pathogens in Western Europe.</title>
        <authorList>
            <person name="Taparia T."/>
            <person name="Krijger M."/>
            <person name="Haynes E."/>
            <person name="Elpinstone J.G."/>
            <person name="Noble R."/>
            <person name="Van Der Wolf J."/>
        </authorList>
    </citation>
    <scope>NUCLEOTIDE SEQUENCE [LARGE SCALE GENOMIC DNA]</scope>
    <source>
        <strain evidence="2 3">IPO3782</strain>
    </source>
</reference>
<accession>A0A7Y8EFA4</accession>
<feature type="chain" id="PRO_5031348555" evidence="1">
    <location>
        <begin position="23"/>
        <end position="60"/>
    </location>
</feature>
<sequence>MKQLLVWTLFGMIVSAPVTVQASDGAEALARWQQQFKQEQKQLTEQRAVARKDHRNRQAS</sequence>
<dbReference type="AlphaFoldDB" id="A0A7Y8EFA4"/>
<organism evidence="2 3">
    <name type="scientific">Pseudomonas yamanorum</name>
    <dbReference type="NCBI Taxonomy" id="515393"/>
    <lineage>
        <taxon>Bacteria</taxon>
        <taxon>Pseudomonadati</taxon>
        <taxon>Pseudomonadota</taxon>
        <taxon>Gammaproteobacteria</taxon>
        <taxon>Pseudomonadales</taxon>
        <taxon>Pseudomonadaceae</taxon>
        <taxon>Pseudomonas</taxon>
    </lineage>
</organism>
<name>A0A7Y8EFA4_9PSED</name>
<dbReference type="Proteomes" id="UP000531950">
    <property type="component" value="Unassembled WGS sequence"/>
</dbReference>
<evidence type="ECO:0000256" key="1">
    <source>
        <dbReference type="SAM" id="SignalP"/>
    </source>
</evidence>
<keyword evidence="1" id="KW-0732">Signal</keyword>
<proteinExistence type="predicted"/>
<protein>
    <submittedName>
        <fullName evidence="2">Uncharacterized protein</fullName>
    </submittedName>
</protein>
<evidence type="ECO:0000313" key="3">
    <source>
        <dbReference type="Proteomes" id="UP000531950"/>
    </source>
</evidence>
<evidence type="ECO:0000313" key="2">
    <source>
        <dbReference type="EMBL" id="NWE13618.1"/>
    </source>
</evidence>
<feature type="signal peptide" evidence="1">
    <location>
        <begin position="1"/>
        <end position="22"/>
    </location>
</feature>